<dbReference type="GO" id="GO:0016491">
    <property type="term" value="F:oxidoreductase activity"/>
    <property type="evidence" value="ECO:0007669"/>
    <property type="project" value="UniProtKB-KW"/>
</dbReference>
<feature type="transmembrane region" description="Helical" evidence="20">
    <location>
        <begin position="241"/>
        <end position="265"/>
    </location>
</feature>
<dbReference type="Pfam" id="PF00115">
    <property type="entry name" value="COX1"/>
    <property type="match status" value="1"/>
</dbReference>
<dbReference type="InterPro" id="IPR000883">
    <property type="entry name" value="Cyt_C_Oxase_1"/>
</dbReference>
<feature type="transmembrane region" description="Helical" evidence="20">
    <location>
        <begin position="313"/>
        <end position="336"/>
    </location>
</feature>
<evidence type="ECO:0000256" key="10">
    <source>
        <dbReference type="ARBA" id="ARBA00022692"/>
    </source>
</evidence>
<dbReference type="PANTHER" id="PTHR10422:SF18">
    <property type="entry name" value="CYTOCHROME C OXIDASE SUBUNIT 1"/>
    <property type="match status" value="1"/>
</dbReference>
<feature type="transmembrane region" description="Helical" evidence="20">
    <location>
        <begin position="277"/>
        <end position="301"/>
    </location>
</feature>
<comment type="pathway">
    <text evidence="2 19">Energy metabolism; oxidative phosphorylation.</text>
</comment>
<dbReference type="PRINTS" id="PR01165">
    <property type="entry name" value="CYCOXIDASEI"/>
</dbReference>
<evidence type="ECO:0000256" key="13">
    <source>
        <dbReference type="ARBA" id="ARBA00022982"/>
    </source>
</evidence>
<dbReference type="RefSeq" id="YP_003935033.1">
    <property type="nucleotide sequence ID" value="NC_014613.1"/>
</dbReference>
<keyword evidence="7 19" id="KW-0813">Transport</keyword>
<evidence type="ECO:0000256" key="11">
    <source>
        <dbReference type="ARBA" id="ARBA00022723"/>
    </source>
</evidence>
<evidence type="ECO:0000313" key="22">
    <source>
        <dbReference type="EMBL" id="ADO51057.1"/>
    </source>
</evidence>
<feature type="transmembrane region" description="Helical" evidence="20">
    <location>
        <begin position="418"/>
        <end position="437"/>
    </location>
</feature>
<dbReference type="SUPFAM" id="SSF81442">
    <property type="entry name" value="Cytochrome c oxidase subunit I-like"/>
    <property type="match status" value="1"/>
</dbReference>
<evidence type="ECO:0000256" key="16">
    <source>
        <dbReference type="ARBA" id="ARBA00023008"/>
    </source>
</evidence>
<feature type="transmembrane region" description="Helical" evidence="20">
    <location>
        <begin position="389"/>
        <end position="406"/>
    </location>
</feature>
<feature type="transmembrane region" description="Helical" evidence="20">
    <location>
        <begin position="64"/>
        <end position="90"/>
    </location>
</feature>
<evidence type="ECO:0000256" key="1">
    <source>
        <dbReference type="ARBA" id="ARBA00004141"/>
    </source>
</evidence>
<dbReference type="AlphaFoldDB" id="E5L092"/>
<gene>
    <name evidence="22" type="primary">cox1</name>
</gene>
<comment type="subcellular location">
    <subcellularLocation>
        <location evidence="1">Membrane</location>
        <topology evidence="1">Multi-pass membrane protein</topology>
    </subcellularLocation>
    <subcellularLocation>
        <location evidence="19">Mitochondrion inner membrane</location>
        <topology evidence="19">Multi-pass membrane protein</topology>
    </subcellularLocation>
</comment>
<dbReference type="InterPro" id="IPR023616">
    <property type="entry name" value="Cyt_c_oxase-like_su1_dom"/>
</dbReference>
<comment type="catalytic activity">
    <reaction evidence="18">
        <text>4 Fe(II)-[cytochrome c] + O2 + 8 H(+)(in) = 4 Fe(III)-[cytochrome c] + 2 H2O + 4 H(+)(out)</text>
        <dbReference type="Rhea" id="RHEA:11436"/>
        <dbReference type="Rhea" id="RHEA-COMP:10350"/>
        <dbReference type="Rhea" id="RHEA-COMP:14399"/>
        <dbReference type="ChEBI" id="CHEBI:15377"/>
        <dbReference type="ChEBI" id="CHEBI:15378"/>
        <dbReference type="ChEBI" id="CHEBI:15379"/>
        <dbReference type="ChEBI" id="CHEBI:29033"/>
        <dbReference type="ChEBI" id="CHEBI:29034"/>
        <dbReference type="EC" id="7.1.1.9"/>
    </reaction>
    <physiologicalReaction direction="left-to-right" evidence="18">
        <dbReference type="Rhea" id="RHEA:11437"/>
    </physiologicalReaction>
</comment>
<keyword evidence="19 22" id="KW-0496">Mitochondrion</keyword>
<feature type="transmembrane region" description="Helical" evidence="20">
    <location>
        <begin position="457"/>
        <end position="483"/>
    </location>
</feature>
<dbReference type="GO" id="GO:0045277">
    <property type="term" value="C:respiratory chain complex IV"/>
    <property type="evidence" value="ECO:0007669"/>
    <property type="project" value="InterPro"/>
</dbReference>
<keyword evidence="10 19" id="KW-0812">Transmembrane</keyword>
<evidence type="ECO:0000256" key="18">
    <source>
        <dbReference type="ARBA" id="ARBA00049512"/>
    </source>
</evidence>
<evidence type="ECO:0000256" key="20">
    <source>
        <dbReference type="SAM" id="Phobius"/>
    </source>
</evidence>
<keyword evidence="14 20" id="KW-1133">Transmembrane helix</keyword>
<evidence type="ECO:0000256" key="9">
    <source>
        <dbReference type="ARBA" id="ARBA00022660"/>
    </source>
</evidence>
<keyword evidence="22" id="KW-0560">Oxidoreductase</keyword>
<keyword evidence="17 19" id="KW-0472">Membrane</keyword>
<feature type="domain" description="Cytochrome oxidase subunit I profile" evidence="21">
    <location>
        <begin position="9"/>
        <end position="539"/>
    </location>
</feature>
<keyword evidence="15 19" id="KW-0408">Iron</keyword>
<evidence type="ECO:0000256" key="2">
    <source>
        <dbReference type="ARBA" id="ARBA00004673"/>
    </source>
</evidence>
<dbReference type="InterPro" id="IPR033944">
    <property type="entry name" value="Cyt_c_oxase_su1_dom"/>
</dbReference>
<feature type="transmembrane region" description="Helical" evidence="20">
    <location>
        <begin position="348"/>
        <end position="369"/>
    </location>
</feature>
<dbReference type="EMBL" id="HQ267969">
    <property type="protein sequence ID" value="ADO51057.1"/>
    <property type="molecule type" value="Genomic_DNA"/>
</dbReference>
<dbReference type="GeneID" id="9845441"/>
<comment type="function">
    <text evidence="19">Component of the cytochrome c oxidase, the last enzyme in the mitochondrial electron transport chain which drives oxidative phosphorylation. The respiratory chain contains 3 multisubunit complexes succinate dehydrogenase (complex II, CII), ubiquinol-cytochrome c oxidoreductase (cytochrome b-c1 complex, complex III, CIII) and cytochrome c oxidase (complex IV, CIV), that cooperate to transfer electrons derived from NADH and succinate to molecular oxygen, creating an electrochemical gradient over the inner membrane that drives transmembrane transport and the ATP synthase. Cytochrome c oxidase is the component of the respiratory chain that catalyzes the reduction of oxygen to water. Electrons originating from reduced cytochrome c in the intermembrane space (IMS) are transferred via the dinuclear copper A center (CU(A)) of subunit 2 and heme A of subunit 1 to the active site in subunit 1, a binuclear center (BNC) formed by heme A3 and copper B (CU(B)). The BNC reduces molecular oxygen to 2 water molecules using 4 electrons from cytochrome c in the IMS and 4 protons from the mitochondrial matrix.</text>
</comment>
<dbReference type="FunFam" id="1.20.210.10:FF:000004">
    <property type="entry name" value="Cytochrome c oxidase subunit 1"/>
    <property type="match status" value="1"/>
</dbReference>
<dbReference type="GO" id="GO:0015990">
    <property type="term" value="P:electron transport coupled proton transport"/>
    <property type="evidence" value="ECO:0007669"/>
    <property type="project" value="TreeGrafter"/>
</dbReference>
<dbReference type="PROSITE" id="PS50855">
    <property type="entry name" value="COX1"/>
    <property type="match status" value="1"/>
</dbReference>
<dbReference type="Gene3D" id="1.20.210.10">
    <property type="entry name" value="Cytochrome c oxidase-like, subunit I domain"/>
    <property type="match status" value="1"/>
</dbReference>
<feature type="transmembrane region" description="Helical" evidence="20">
    <location>
        <begin position="111"/>
        <end position="129"/>
    </location>
</feature>
<dbReference type="InterPro" id="IPR023615">
    <property type="entry name" value="Cyt_c_Oxase_su1_BS"/>
</dbReference>
<accession>E5L092</accession>
<keyword evidence="8 19" id="KW-0349">Heme</keyword>
<evidence type="ECO:0000256" key="3">
    <source>
        <dbReference type="ARBA" id="ARBA00009578"/>
    </source>
</evidence>
<evidence type="ECO:0000256" key="14">
    <source>
        <dbReference type="ARBA" id="ARBA00022989"/>
    </source>
</evidence>
<reference evidence="22" key="1">
    <citation type="journal article" date="2011" name="Nucleic Acids Res.">
        <title>Evolution of linear chromosomes and multipartite genomes in yeast mitochondria.</title>
        <authorList>
            <person name="Valach M."/>
            <person name="Farkas Z."/>
            <person name="Fricova D."/>
            <person name="Kovac J."/>
            <person name="Brejova B."/>
            <person name="Vinar T."/>
            <person name="Pfeiffer I."/>
            <person name="Kucsera J."/>
            <person name="Tomaska L."/>
            <person name="Lang B.F."/>
            <person name="Nosek J."/>
        </authorList>
    </citation>
    <scope>NUCLEOTIDE SEQUENCE</scope>
    <source>
        <strain evidence="22">CBS 5121</strain>
    </source>
</reference>
<sequence>MNNIAKFNYNWSQRWLFSTNHKDIGILYLIIAIFSALVGTSLSILIRLELANPAPNIMFDSGQIFNVVISAHAIFMIFFFVMPLSMGFFANYFVPLMIGAVDTSLPRVNNIAAILLIPSILLAVLSTLIESGPGTGWTVYPPLSSLLSHSGVSVDLVIFSLHISGVSSLAGAINLMVTIINMRANGLTFTQLPLFVWSIFITAILLLLSLPVLAAGLTMLITDRNFNTSFFDPAGGGDVLLYQHLFWFFGHPEVYILIIPGFGIVSEIISRYANKPIFGSIGMIYAMGSIGFLGFCVWSHHMYIVGLDVDTRSYFTAATLIIAIPTGVKIFSWMATLFGGSFRLTVPFLYTLGFLALFTIGGVTGVALANASLDIAFHDTYYVVGHFHYVLSLGAVFSMIAGYYYWSPKFLGLNYNEYLAQIQFWTLFIGANVTFLPQHFLGLNGQPRRISSYPDAFYGWNLISSIGSLISAVSVLLLAYIIYDQLVYGYKRTLNAIPVYVPDFIESNENFINNEHRTSLEWITSSPAPLHTFNTTPIC</sequence>
<geneLocation type="mitochondrion" evidence="22"/>
<keyword evidence="12" id="KW-1278">Translocase</keyword>
<evidence type="ECO:0000256" key="17">
    <source>
        <dbReference type="ARBA" id="ARBA00023136"/>
    </source>
</evidence>
<keyword evidence="11 19" id="KW-0479">Metal-binding</keyword>
<dbReference type="CDD" id="cd01663">
    <property type="entry name" value="Cyt_c_Oxidase_I"/>
    <property type="match status" value="1"/>
</dbReference>
<dbReference type="PANTHER" id="PTHR10422">
    <property type="entry name" value="CYTOCHROME C OXIDASE SUBUNIT 1"/>
    <property type="match status" value="1"/>
</dbReference>
<evidence type="ECO:0000256" key="12">
    <source>
        <dbReference type="ARBA" id="ARBA00022967"/>
    </source>
</evidence>
<proteinExistence type="inferred from homology"/>
<dbReference type="GO" id="GO:0020037">
    <property type="term" value="F:heme binding"/>
    <property type="evidence" value="ECO:0007669"/>
    <property type="project" value="InterPro"/>
</dbReference>
<organism evidence="22">
    <name type="scientific">Groenewaldozyma salmanticensis</name>
    <dbReference type="NCBI Taxonomy" id="49332"/>
    <lineage>
        <taxon>Eukaryota</taxon>
        <taxon>Fungi</taxon>
        <taxon>Dikarya</taxon>
        <taxon>Ascomycota</taxon>
        <taxon>Saccharomycotina</taxon>
        <taxon>Dipodascomycetes</taxon>
        <taxon>Dipodascales</taxon>
        <taxon>Trichomonascaceae</taxon>
        <taxon>Groenewaldozyma</taxon>
    </lineage>
</organism>
<dbReference type="UniPathway" id="UPA00705"/>
<comment type="similarity">
    <text evidence="3 19">Belongs to the heme-copper respiratory oxidase family.</text>
</comment>
<dbReference type="InterPro" id="IPR036927">
    <property type="entry name" value="Cyt_c_oxase-like_su1_sf"/>
</dbReference>
<evidence type="ECO:0000256" key="6">
    <source>
        <dbReference type="ARBA" id="ARBA00015947"/>
    </source>
</evidence>
<keyword evidence="13 19" id="KW-0249">Electron transport</keyword>
<dbReference type="EC" id="7.1.1.9" evidence="5 19"/>
<dbReference type="PROSITE" id="PS00077">
    <property type="entry name" value="COX1_CUB"/>
    <property type="match status" value="1"/>
</dbReference>
<feature type="transmembrane region" description="Helical" evidence="20">
    <location>
        <begin position="24"/>
        <end position="44"/>
    </location>
</feature>
<evidence type="ECO:0000256" key="4">
    <source>
        <dbReference type="ARBA" id="ARBA00011164"/>
    </source>
</evidence>
<evidence type="ECO:0000256" key="19">
    <source>
        <dbReference type="RuleBase" id="RU000369"/>
    </source>
</evidence>
<dbReference type="GO" id="GO:0005743">
    <property type="term" value="C:mitochondrial inner membrane"/>
    <property type="evidence" value="ECO:0007669"/>
    <property type="project" value="UniProtKB-SubCell"/>
</dbReference>
<evidence type="ECO:0000256" key="8">
    <source>
        <dbReference type="ARBA" id="ARBA00022617"/>
    </source>
</evidence>
<evidence type="ECO:0000256" key="7">
    <source>
        <dbReference type="ARBA" id="ARBA00022448"/>
    </source>
</evidence>
<feature type="transmembrane region" description="Helical" evidence="20">
    <location>
        <begin position="156"/>
        <end position="182"/>
    </location>
</feature>
<dbReference type="GO" id="GO:0046872">
    <property type="term" value="F:metal ion binding"/>
    <property type="evidence" value="ECO:0007669"/>
    <property type="project" value="UniProtKB-KW"/>
</dbReference>
<name>E5L092_9ASCO</name>
<evidence type="ECO:0000259" key="21">
    <source>
        <dbReference type="PROSITE" id="PS50855"/>
    </source>
</evidence>
<evidence type="ECO:0000256" key="15">
    <source>
        <dbReference type="ARBA" id="ARBA00023004"/>
    </source>
</evidence>
<keyword evidence="19" id="KW-0999">Mitochondrion inner membrane</keyword>
<dbReference type="GO" id="GO:0004129">
    <property type="term" value="F:cytochrome-c oxidase activity"/>
    <property type="evidence" value="ECO:0007669"/>
    <property type="project" value="UniProtKB-EC"/>
</dbReference>
<keyword evidence="16 19" id="KW-0186">Copper</keyword>
<evidence type="ECO:0000256" key="5">
    <source>
        <dbReference type="ARBA" id="ARBA00012949"/>
    </source>
</evidence>
<keyword evidence="9 19" id="KW-0679">Respiratory chain</keyword>
<comment type="subunit">
    <text evidence="4">Component of the cytochrome c oxidase (complex IV, CIV), a multisubunit enzyme composed of a catalytic core of 3 subunits and several supernumerary subunits. The complex exists as a monomer or a dimer and forms supercomplexes (SCs) in the inner mitochondrial membrane with ubiquinol-cytochrome c oxidoreductase (cytochrome b-c1 complex, complex III, CIII).</text>
</comment>
<feature type="transmembrane region" description="Helical" evidence="20">
    <location>
        <begin position="194"/>
        <end position="221"/>
    </location>
</feature>
<protein>
    <recommendedName>
        <fullName evidence="6 19">Cytochrome c oxidase subunit 1</fullName>
        <ecNumber evidence="5 19">7.1.1.9</ecNumber>
    </recommendedName>
</protein>
<dbReference type="GO" id="GO:0006123">
    <property type="term" value="P:mitochondrial electron transport, cytochrome c to oxygen"/>
    <property type="evidence" value="ECO:0007669"/>
    <property type="project" value="TreeGrafter"/>
</dbReference>